<name>A0A9P0PF70_ACAOB</name>
<accession>A0A9P0PF70</accession>
<dbReference type="AlphaFoldDB" id="A0A9P0PF70"/>
<protein>
    <submittedName>
        <fullName evidence="1">Uncharacterized protein</fullName>
    </submittedName>
</protein>
<dbReference type="Proteomes" id="UP001152888">
    <property type="component" value="Unassembled WGS sequence"/>
</dbReference>
<evidence type="ECO:0000313" key="2">
    <source>
        <dbReference type="Proteomes" id="UP001152888"/>
    </source>
</evidence>
<reference evidence="1" key="1">
    <citation type="submission" date="2022-03" db="EMBL/GenBank/DDBJ databases">
        <authorList>
            <person name="Sayadi A."/>
        </authorList>
    </citation>
    <scope>NUCLEOTIDE SEQUENCE</scope>
</reference>
<gene>
    <name evidence="1" type="ORF">ACAOBT_LOCUS14224</name>
</gene>
<proteinExistence type="predicted"/>
<dbReference type="EMBL" id="CAKOFQ010006901">
    <property type="protein sequence ID" value="CAH1980893.1"/>
    <property type="molecule type" value="Genomic_DNA"/>
</dbReference>
<comment type="caution">
    <text evidence="1">The sequence shown here is derived from an EMBL/GenBank/DDBJ whole genome shotgun (WGS) entry which is preliminary data.</text>
</comment>
<keyword evidence="2" id="KW-1185">Reference proteome</keyword>
<sequence>MYSNYPSTKIKEEVDINRAGDPAIIKLEQYSNYEESSESFKIEKVKIDNWVGCGSSTMECVNGEIAKEVSLTIPIKDELAVKLENNLDDASFDTLDR</sequence>
<evidence type="ECO:0000313" key="1">
    <source>
        <dbReference type="EMBL" id="CAH1980893.1"/>
    </source>
</evidence>
<organism evidence="1 2">
    <name type="scientific">Acanthoscelides obtectus</name>
    <name type="common">Bean weevil</name>
    <name type="synonym">Bruchus obtectus</name>
    <dbReference type="NCBI Taxonomy" id="200917"/>
    <lineage>
        <taxon>Eukaryota</taxon>
        <taxon>Metazoa</taxon>
        <taxon>Ecdysozoa</taxon>
        <taxon>Arthropoda</taxon>
        <taxon>Hexapoda</taxon>
        <taxon>Insecta</taxon>
        <taxon>Pterygota</taxon>
        <taxon>Neoptera</taxon>
        <taxon>Endopterygota</taxon>
        <taxon>Coleoptera</taxon>
        <taxon>Polyphaga</taxon>
        <taxon>Cucujiformia</taxon>
        <taxon>Chrysomeloidea</taxon>
        <taxon>Chrysomelidae</taxon>
        <taxon>Bruchinae</taxon>
        <taxon>Bruchini</taxon>
        <taxon>Acanthoscelides</taxon>
    </lineage>
</organism>